<feature type="domain" description="Secretin/TonB short N-terminal" evidence="9">
    <location>
        <begin position="46"/>
        <end position="97"/>
    </location>
</feature>
<evidence type="ECO:0000256" key="2">
    <source>
        <dbReference type="ARBA" id="ARBA00022448"/>
    </source>
</evidence>
<evidence type="ECO:0000313" key="11">
    <source>
        <dbReference type="Proteomes" id="UP000192796"/>
    </source>
</evidence>
<dbReference type="InterPro" id="IPR036942">
    <property type="entry name" value="Beta-barrel_TonB_sf"/>
</dbReference>
<dbReference type="GO" id="GO:0009279">
    <property type="term" value="C:cell outer membrane"/>
    <property type="evidence" value="ECO:0007669"/>
    <property type="project" value="UniProtKB-SubCell"/>
</dbReference>
<dbReference type="SMART" id="SM00965">
    <property type="entry name" value="STN"/>
    <property type="match status" value="1"/>
</dbReference>
<organism evidence="10 11">
    <name type="scientific">Niastella vici</name>
    <dbReference type="NCBI Taxonomy" id="1703345"/>
    <lineage>
        <taxon>Bacteria</taxon>
        <taxon>Pseudomonadati</taxon>
        <taxon>Bacteroidota</taxon>
        <taxon>Chitinophagia</taxon>
        <taxon>Chitinophagales</taxon>
        <taxon>Chitinophagaceae</taxon>
        <taxon>Niastella</taxon>
    </lineage>
</organism>
<dbReference type="Proteomes" id="UP000192796">
    <property type="component" value="Unassembled WGS sequence"/>
</dbReference>
<dbReference type="NCBIfam" id="TIGR04056">
    <property type="entry name" value="OMP_RagA_SusC"/>
    <property type="match status" value="1"/>
</dbReference>
<dbReference type="OrthoDB" id="9768177at2"/>
<evidence type="ECO:0000256" key="7">
    <source>
        <dbReference type="PROSITE-ProRule" id="PRU01360"/>
    </source>
</evidence>
<dbReference type="Pfam" id="PF07715">
    <property type="entry name" value="Plug"/>
    <property type="match status" value="1"/>
</dbReference>
<comment type="subcellular location">
    <subcellularLocation>
        <location evidence="1 7">Cell outer membrane</location>
        <topology evidence="1 7">Multi-pass membrane protein</topology>
    </subcellularLocation>
</comment>
<evidence type="ECO:0000256" key="3">
    <source>
        <dbReference type="ARBA" id="ARBA00022452"/>
    </source>
</evidence>
<keyword evidence="8" id="KW-0732">Signal</keyword>
<dbReference type="InterPro" id="IPR023997">
    <property type="entry name" value="TonB-dep_OMP_SusC/RagA_CS"/>
</dbReference>
<evidence type="ECO:0000256" key="5">
    <source>
        <dbReference type="ARBA" id="ARBA00023136"/>
    </source>
</evidence>
<dbReference type="Gene3D" id="2.60.40.1120">
    <property type="entry name" value="Carboxypeptidase-like, regulatory domain"/>
    <property type="match status" value="1"/>
</dbReference>
<comment type="similarity">
    <text evidence="7">Belongs to the TonB-dependent receptor family.</text>
</comment>
<sequence>MRLLTILFFTASMAVHATPVAQTVSISVKNMALKEVMGIVEKQTGYSVFGNRSVWNNTRPVTVSVVNTPLNSFLTQVLTGQGLSYRLEGKTISLYRKDNIADSKDKPVPLASADPVEVKGKVTDDQGQPLAGVFVSEEGVDKNKTLTDGEGNFKITVANSSATLKFTYVGYTSEVIVVKGKEQVSVKLSPSVRKLDEVTVVGYGSQLSRSVTGSITKVDMGQVANLSTTSVDQQLAGRAAGVQVTVNSGNTNSNPRIRIRGINSINNSRDPLIVIDGVPVSTGDMGGNTTTNALADINPDDILSMDVLKDGAASAIYGSRAANGVVLITTKHGSKGQLKVNYDAYASLSGPVKTAKLLNAQQFVEIANEKYTNSGVTTNPAVMDASNTNTDWQDLIYHKNAFSQSHSLGISGGSDKTTYFFSVNYLAQQGAVIKNATTRYGIRANVDHQVNKIFKIGTSTSVTKLRNVGVNNSSGLSTIITNSLIALPNVSPYDAANATGYNLSGDGKSLGAGANLQTIDDAYPNILFSLNNDKYSIDKYRILNTTYGELTLLPGLKYRIQGGVDIEEGYDFYALDSRHGDGYSYSGLVKNTTINRSVYNLQHYITYTKSFLRNNITLTAGNEVQKNTYKNAMAGGSGFSNYFFQQQNLITGTYTTQLSGGSYSEGSFLSYFGRLNYDYAGKYLLGLTIRRDGLSSLANEHRFGTFPGASIGWRASDEDFWKHAGIDRIIPSLKIRASYGKVGNALTGFPYLSTYGASPYGAENGISITNVGNSSLQWETSKKYDAGLEAGILNNRITVAFDWFKNNIDNLVMDVTYPNSFGIPGNSVTRNIGAMVNHGIELTVSADVIKQSGLTWSVNANFTKVNNKVTKLYQGQTINGSSYLIKEGAPLYAMIGYRYAGVNEMNGNPMYYKADGRLIQGNISNQLYYYADSKTDNTMTSTTTLTDDDKAMLGSPTPTWYGGITNSLSYKNFSLDAFIRFSGGNKIDNSLERTLLNQKFKNNGVDILNRWTPTNTITDVPKLWYGKEAFINLSPGDRWVQSGDYLRLQTATLSYTLDKTAIRRIAGYLSSLRVYVTGQNLVTLTRFKGLDPDLISETGASGTAIPIIRSFSFGVNLGF</sequence>
<comment type="caution">
    <text evidence="10">The sequence shown here is derived from an EMBL/GenBank/DDBJ whole genome shotgun (WGS) entry which is preliminary data.</text>
</comment>
<keyword evidence="4 7" id="KW-0812">Transmembrane</keyword>
<evidence type="ECO:0000256" key="6">
    <source>
        <dbReference type="ARBA" id="ARBA00023237"/>
    </source>
</evidence>
<name>A0A1V9FFT4_9BACT</name>
<dbReference type="Pfam" id="PF07660">
    <property type="entry name" value="STN"/>
    <property type="match status" value="1"/>
</dbReference>
<dbReference type="GO" id="GO:0005975">
    <property type="term" value="P:carbohydrate metabolic process"/>
    <property type="evidence" value="ECO:0007669"/>
    <property type="project" value="InterPro"/>
</dbReference>
<dbReference type="PROSITE" id="PS52016">
    <property type="entry name" value="TONB_DEPENDENT_REC_3"/>
    <property type="match status" value="1"/>
</dbReference>
<evidence type="ECO:0000256" key="4">
    <source>
        <dbReference type="ARBA" id="ARBA00022692"/>
    </source>
</evidence>
<evidence type="ECO:0000256" key="1">
    <source>
        <dbReference type="ARBA" id="ARBA00004571"/>
    </source>
</evidence>
<keyword evidence="11" id="KW-1185">Reference proteome</keyword>
<dbReference type="SUPFAM" id="SSF56935">
    <property type="entry name" value="Porins"/>
    <property type="match status" value="1"/>
</dbReference>
<protein>
    <recommendedName>
        <fullName evidence="9">Secretin/TonB short N-terminal domain-containing protein</fullName>
    </recommendedName>
</protein>
<dbReference type="STRING" id="1703345.A3860_11705"/>
<dbReference type="EMBL" id="LVYD01000124">
    <property type="protein sequence ID" value="OQP57218.1"/>
    <property type="molecule type" value="Genomic_DNA"/>
</dbReference>
<dbReference type="Gene3D" id="2.40.170.20">
    <property type="entry name" value="TonB-dependent receptor, beta-barrel domain"/>
    <property type="match status" value="1"/>
</dbReference>
<keyword evidence="3 7" id="KW-1134">Transmembrane beta strand</keyword>
<dbReference type="NCBIfam" id="TIGR04057">
    <property type="entry name" value="SusC_RagA_signa"/>
    <property type="match status" value="1"/>
</dbReference>
<reference evidence="10 11" key="1">
    <citation type="submission" date="2016-03" db="EMBL/GenBank/DDBJ databases">
        <title>Niastella vici sp. nov., isolated from farmland soil.</title>
        <authorList>
            <person name="Chen L."/>
            <person name="Wang D."/>
            <person name="Yang S."/>
            <person name="Wang G."/>
        </authorList>
    </citation>
    <scope>NUCLEOTIDE SEQUENCE [LARGE SCALE GENOMIC DNA]</scope>
    <source>
        <strain evidence="10 11">DJ57</strain>
    </source>
</reference>
<gene>
    <name evidence="10" type="ORF">A3860_11705</name>
</gene>
<evidence type="ECO:0000313" key="10">
    <source>
        <dbReference type="EMBL" id="OQP57218.1"/>
    </source>
</evidence>
<dbReference type="AlphaFoldDB" id="A0A1V9FFT4"/>
<evidence type="ECO:0000259" key="9">
    <source>
        <dbReference type="SMART" id="SM00965"/>
    </source>
</evidence>
<proteinExistence type="inferred from homology"/>
<keyword evidence="2 7" id="KW-0813">Transport</keyword>
<keyword evidence="6 7" id="KW-0998">Cell outer membrane</keyword>
<dbReference type="InterPro" id="IPR008969">
    <property type="entry name" value="CarboxyPept-like_regulatory"/>
</dbReference>
<dbReference type="InterPro" id="IPR023996">
    <property type="entry name" value="TonB-dep_OMP_SusC/RagA"/>
</dbReference>
<accession>A0A1V9FFT4</accession>
<dbReference type="InterPro" id="IPR037066">
    <property type="entry name" value="Plug_dom_sf"/>
</dbReference>
<dbReference type="InterPro" id="IPR018225">
    <property type="entry name" value="Transaldolase_AS"/>
</dbReference>
<dbReference type="RefSeq" id="WP_081156181.1">
    <property type="nucleotide sequence ID" value="NZ_LVYD01000124.1"/>
</dbReference>
<feature type="chain" id="PRO_5013071261" description="Secretin/TonB short N-terminal domain-containing protein" evidence="8">
    <location>
        <begin position="18"/>
        <end position="1119"/>
    </location>
</feature>
<dbReference type="Gene3D" id="2.170.130.10">
    <property type="entry name" value="TonB-dependent receptor, plug domain"/>
    <property type="match status" value="1"/>
</dbReference>
<evidence type="ECO:0000256" key="8">
    <source>
        <dbReference type="SAM" id="SignalP"/>
    </source>
</evidence>
<dbReference type="PROSITE" id="PS01054">
    <property type="entry name" value="TRANSALDOLASE_1"/>
    <property type="match status" value="1"/>
</dbReference>
<keyword evidence="5 7" id="KW-0472">Membrane</keyword>
<dbReference type="InterPro" id="IPR039426">
    <property type="entry name" value="TonB-dep_rcpt-like"/>
</dbReference>
<dbReference type="InterPro" id="IPR012910">
    <property type="entry name" value="Plug_dom"/>
</dbReference>
<dbReference type="SUPFAM" id="SSF49464">
    <property type="entry name" value="Carboxypeptidase regulatory domain-like"/>
    <property type="match status" value="1"/>
</dbReference>
<dbReference type="InterPro" id="IPR011662">
    <property type="entry name" value="Secretin/TonB_short_N"/>
</dbReference>
<dbReference type="Pfam" id="PF13715">
    <property type="entry name" value="CarbopepD_reg_2"/>
    <property type="match status" value="1"/>
</dbReference>
<feature type="signal peptide" evidence="8">
    <location>
        <begin position="1"/>
        <end position="17"/>
    </location>
</feature>